<dbReference type="RefSeq" id="WP_146742902.1">
    <property type="nucleotide sequence ID" value="NZ_CP127382.2"/>
</dbReference>
<gene>
    <name evidence="1" type="ORF">F6I34_08140</name>
</gene>
<dbReference type="Proteomes" id="UP000326476">
    <property type="component" value="Unassembled WGS sequence"/>
</dbReference>
<sequence>MKTKDFTKILWVRQQIKRSLLLFIKTGDIEHYQDMERVIDYVRSSENQDQKWSRSKQIVF</sequence>
<proteinExistence type="predicted"/>
<evidence type="ECO:0000313" key="1">
    <source>
        <dbReference type="EMBL" id="KAA9238603.1"/>
    </source>
</evidence>
<name>A0A5N1BLQ5_9LACT</name>
<organism evidence="1 2">
    <name type="scientific">Aerococcus tenax</name>
    <dbReference type="NCBI Taxonomy" id="3078812"/>
    <lineage>
        <taxon>Bacteria</taxon>
        <taxon>Bacillati</taxon>
        <taxon>Bacillota</taxon>
        <taxon>Bacilli</taxon>
        <taxon>Lactobacillales</taxon>
        <taxon>Aerococcaceae</taxon>
        <taxon>Aerococcus</taxon>
    </lineage>
</organism>
<comment type="caution">
    <text evidence="1">The sequence shown here is derived from an EMBL/GenBank/DDBJ whole genome shotgun (WGS) entry which is preliminary data.</text>
</comment>
<evidence type="ECO:0000313" key="2">
    <source>
        <dbReference type="Proteomes" id="UP000326476"/>
    </source>
</evidence>
<dbReference type="AlphaFoldDB" id="A0A5N1BLQ5"/>
<dbReference type="EMBL" id="VYVN01000024">
    <property type="protein sequence ID" value="KAA9238603.1"/>
    <property type="molecule type" value="Genomic_DNA"/>
</dbReference>
<keyword evidence="2" id="KW-1185">Reference proteome</keyword>
<reference evidence="2" key="1">
    <citation type="submission" date="2019-09" db="EMBL/GenBank/DDBJ databases">
        <title>Draft genome sequence assemblies of isolates from the urinary tract.</title>
        <authorList>
            <person name="Mores C.R."/>
            <person name="Putonti C."/>
            <person name="Wolfe A.J."/>
        </authorList>
    </citation>
    <scope>NUCLEOTIDE SEQUENCE [LARGE SCALE GENOMIC DNA]</scope>
    <source>
        <strain evidence="2">UMB8614</strain>
    </source>
</reference>
<protein>
    <submittedName>
        <fullName evidence="1">Uncharacterized protein</fullName>
    </submittedName>
</protein>
<accession>A0A5N1BLQ5</accession>